<evidence type="ECO:0000256" key="5">
    <source>
        <dbReference type="ARBA" id="ARBA00023242"/>
    </source>
</evidence>
<dbReference type="InterPro" id="IPR007219">
    <property type="entry name" value="XnlR_reg_dom"/>
</dbReference>
<evidence type="ECO:0000313" key="7">
    <source>
        <dbReference type="EMBL" id="KAK5052320.1"/>
    </source>
</evidence>
<keyword evidence="1" id="KW-0479">Metal-binding</keyword>
<name>A0ABR0IZG3_9EURO</name>
<sequence>MTPKAAVPRKKTCNTCSKAKYVDAKQPERQASPTAAQDECDTIGGSTSVLAQTQYAAIPSVLGTALTSPASAEIINFENVQLVRTVDDYRIRARWLESVLPSAHQTPKQFAPSTMAFVSEVFKSYPGMFMAENAHPPFIHWAQVASKLCEPLANCMNIARMWENQADGTELMCSHFSLLATLQAYLLLTIMLFFTSRSGTNFIEQDIMIKLQELAGDVASKGTLCLAETNGARPDWESWIIASATRRTLFATYLFDNLVNFTLGSPSFIATELASLPAPASQRLWSAQTRHLWNTAYNQQLSQCADGGLLISHLWPSPDSDTPKLKKKVRQWLSSVDEFGMMLYAVTSHTYGKQA</sequence>
<keyword evidence="5" id="KW-0539">Nucleus</keyword>
<dbReference type="PANTHER" id="PTHR47660">
    <property type="entry name" value="TRANSCRIPTION FACTOR WITH C2H2 AND ZN(2)-CYS(6) DNA BINDING DOMAIN (EUROFUNG)-RELATED-RELATED"/>
    <property type="match status" value="1"/>
</dbReference>
<protein>
    <recommendedName>
        <fullName evidence="6">Xylanolytic transcriptional activator regulatory domain-containing protein</fullName>
    </recommendedName>
</protein>
<keyword evidence="4" id="KW-0804">Transcription</keyword>
<reference evidence="7 8" key="1">
    <citation type="submission" date="2023-08" db="EMBL/GenBank/DDBJ databases">
        <title>Black Yeasts Isolated from many extreme environments.</title>
        <authorList>
            <person name="Coleine C."/>
            <person name="Stajich J.E."/>
            <person name="Selbmann L."/>
        </authorList>
    </citation>
    <scope>NUCLEOTIDE SEQUENCE [LARGE SCALE GENOMIC DNA]</scope>
    <source>
        <strain evidence="7 8">CCFEE 6328</strain>
    </source>
</reference>
<dbReference type="EMBL" id="JAVRRF010000030">
    <property type="protein sequence ID" value="KAK5052320.1"/>
    <property type="molecule type" value="Genomic_DNA"/>
</dbReference>
<evidence type="ECO:0000256" key="3">
    <source>
        <dbReference type="ARBA" id="ARBA00023015"/>
    </source>
</evidence>
<organism evidence="7 8">
    <name type="scientific">Exophiala sideris</name>
    <dbReference type="NCBI Taxonomy" id="1016849"/>
    <lineage>
        <taxon>Eukaryota</taxon>
        <taxon>Fungi</taxon>
        <taxon>Dikarya</taxon>
        <taxon>Ascomycota</taxon>
        <taxon>Pezizomycotina</taxon>
        <taxon>Eurotiomycetes</taxon>
        <taxon>Chaetothyriomycetidae</taxon>
        <taxon>Chaetothyriales</taxon>
        <taxon>Herpotrichiellaceae</taxon>
        <taxon>Exophiala</taxon>
    </lineage>
</organism>
<accession>A0ABR0IZG3</accession>
<proteinExistence type="predicted"/>
<keyword evidence="2" id="KW-0862">Zinc</keyword>
<evidence type="ECO:0000256" key="2">
    <source>
        <dbReference type="ARBA" id="ARBA00022833"/>
    </source>
</evidence>
<evidence type="ECO:0000256" key="1">
    <source>
        <dbReference type="ARBA" id="ARBA00022723"/>
    </source>
</evidence>
<dbReference type="Proteomes" id="UP001345691">
    <property type="component" value="Unassembled WGS sequence"/>
</dbReference>
<keyword evidence="3" id="KW-0805">Transcription regulation</keyword>
<dbReference type="Pfam" id="PF04082">
    <property type="entry name" value="Fungal_trans"/>
    <property type="match status" value="1"/>
</dbReference>
<gene>
    <name evidence="7" type="ORF">LTR69_009856</name>
</gene>
<keyword evidence="8" id="KW-1185">Reference proteome</keyword>
<evidence type="ECO:0000256" key="4">
    <source>
        <dbReference type="ARBA" id="ARBA00023163"/>
    </source>
</evidence>
<evidence type="ECO:0000313" key="8">
    <source>
        <dbReference type="Proteomes" id="UP001345691"/>
    </source>
</evidence>
<evidence type="ECO:0000259" key="6">
    <source>
        <dbReference type="Pfam" id="PF04082"/>
    </source>
</evidence>
<feature type="domain" description="Xylanolytic transcriptional activator regulatory" evidence="6">
    <location>
        <begin position="179"/>
        <end position="304"/>
    </location>
</feature>
<comment type="caution">
    <text evidence="7">The sequence shown here is derived from an EMBL/GenBank/DDBJ whole genome shotgun (WGS) entry which is preliminary data.</text>
</comment>
<dbReference type="PANTHER" id="PTHR47660:SF3">
    <property type="entry name" value="FINGER DOMAIN PROTEIN, PUTATIVE (AFU_ORTHOLOGUE AFUA_4G03310)-RELATED"/>
    <property type="match status" value="1"/>
</dbReference>